<accession>A0ABN2HRZ1</accession>
<comment type="caution">
    <text evidence="2">The sequence shown here is derived from an EMBL/GenBank/DDBJ whole genome shotgun (WGS) entry which is preliminary data.</text>
</comment>
<feature type="compositionally biased region" description="Low complexity" evidence="1">
    <location>
        <begin position="329"/>
        <end position="338"/>
    </location>
</feature>
<feature type="compositionally biased region" description="Gly residues" evidence="1">
    <location>
        <begin position="261"/>
        <end position="290"/>
    </location>
</feature>
<feature type="compositionally biased region" description="Gly residues" evidence="1">
    <location>
        <begin position="307"/>
        <end position="328"/>
    </location>
</feature>
<sequence length="420" mass="43367">MAGKGKDFYKSTYTHEQLWDMLNEGDDWAVEQGASVWVTAASGMKAAREEMVVHVRSLRTQWTGSASDEFEYRMGVVEDYSIVSEDGMKAYGELKIPALAQLLKTAQSDAQGADLYPSSTENYDDWLESNSIDKTKPEYEAKRTQYERQYEEYVDGRHELMAKIVADLGDRYAKAKEEDFSEPPPPPPSDMPGNSTYQKPTGGVFAEDALSNSNDIGNSPNDTPGGNDTAGEDGIVGTDDDLDPVDSGWTPGSYDDTDGDLAGGLAGATVPTGGGAGFTPSMGGGGGGGATIAAGAGLFGPARGTTPVGGGSGTTPGRGTGGTPGRGTGSSPARAGASSGTGGRSGSGTGGRGGLNSGGGNRPGGLGGRGGSGSGAGGRGGSRSGYYDDDDETYTRETWLREDDVDWGRNRVSDDELDED</sequence>
<feature type="compositionally biased region" description="Gly residues" evidence="1">
    <location>
        <begin position="339"/>
        <end position="383"/>
    </location>
</feature>
<evidence type="ECO:0000313" key="3">
    <source>
        <dbReference type="Proteomes" id="UP001499851"/>
    </source>
</evidence>
<dbReference type="Proteomes" id="UP001499851">
    <property type="component" value="Unassembled WGS sequence"/>
</dbReference>
<organism evidence="2 3">
    <name type="scientific">Glycomyces endophyticus</name>
    <dbReference type="NCBI Taxonomy" id="480996"/>
    <lineage>
        <taxon>Bacteria</taxon>
        <taxon>Bacillati</taxon>
        <taxon>Actinomycetota</taxon>
        <taxon>Actinomycetes</taxon>
        <taxon>Glycomycetales</taxon>
        <taxon>Glycomycetaceae</taxon>
        <taxon>Glycomyces</taxon>
    </lineage>
</organism>
<dbReference type="RefSeq" id="WP_344491633.1">
    <property type="nucleotide sequence ID" value="NZ_BAAAQF010000025.1"/>
</dbReference>
<feature type="compositionally biased region" description="Basic and acidic residues" evidence="1">
    <location>
        <begin position="393"/>
        <end position="414"/>
    </location>
</feature>
<evidence type="ECO:0000256" key="1">
    <source>
        <dbReference type="SAM" id="MobiDB-lite"/>
    </source>
</evidence>
<evidence type="ECO:0000313" key="2">
    <source>
        <dbReference type="EMBL" id="GAA1692543.1"/>
    </source>
</evidence>
<gene>
    <name evidence="2" type="ORF">GCM10009830_45410</name>
</gene>
<proteinExistence type="predicted"/>
<evidence type="ECO:0008006" key="4">
    <source>
        <dbReference type="Google" id="ProtNLM"/>
    </source>
</evidence>
<feature type="region of interest" description="Disordered" evidence="1">
    <location>
        <begin position="174"/>
        <end position="420"/>
    </location>
</feature>
<protein>
    <recommendedName>
        <fullName evidence="4">PPE family protein</fullName>
    </recommendedName>
</protein>
<keyword evidence="3" id="KW-1185">Reference proteome</keyword>
<feature type="compositionally biased region" description="Polar residues" evidence="1">
    <location>
        <begin position="210"/>
        <end position="226"/>
    </location>
</feature>
<name>A0ABN2HRZ1_9ACTN</name>
<dbReference type="EMBL" id="BAAAQF010000025">
    <property type="protein sequence ID" value="GAA1692543.1"/>
    <property type="molecule type" value="Genomic_DNA"/>
</dbReference>
<reference evidence="2 3" key="1">
    <citation type="journal article" date="2019" name="Int. J. Syst. Evol. Microbiol.">
        <title>The Global Catalogue of Microorganisms (GCM) 10K type strain sequencing project: providing services to taxonomists for standard genome sequencing and annotation.</title>
        <authorList>
            <consortium name="The Broad Institute Genomics Platform"/>
            <consortium name="The Broad Institute Genome Sequencing Center for Infectious Disease"/>
            <person name="Wu L."/>
            <person name="Ma J."/>
        </authorList>
    </citation>
    <scope>NUCLEOTIDE SEQUENCE [LARGE SCALE GENOMIC DNA]</scope>
    <source>
        <strain evidence="2 3">JCM 16001</strain>
    </source>
</reference>